<dbReference type="GO" id="GO:0097193">
    <property type="term" value="P:intrinsic apoptotic signaling pathway"/>
    <property type="evidence" value="ECO:0007669"/>
    <property type="project" value="TreeGrafter"/>
</dbReference>
<dbReference type="Gene3D" id="6.10.110.10">
    <property type="match status" value="1"/>
</dbReference>
<dbReference type="AlphaFoldDB" id="A0A3Q0ECT8"/>
<dbReference type="GO" id="GO:0031966">
    <property type="term" value="C:mitochondrial membrane"/>
    <property type="evidence" value="ECO:0007669"/>
    <property type="project" value="TreeGrafter"/>
</dbReference>
<reference evidence="9" key="1">
    <citation type="submission" date="2025-08" db="UniProtKB">
        <authorList>
            <consortium name="RefSeq"/>
        </authorList>
    </citation>
    <scope>IDENTIFICATION</scope>
</reference>
<evidence type="ECO:0000256" key="2">
    <source>
        <dbReference type="ARBA" id="ARBA00007262"/>
    </source>
</evidence>
<dbReference type="InterPro" id="IPR038213">
    <property type="entry name" value="IFI6/IFI27-like_sf"/>
</dbReference>
<dbReference type="Proteomes" id="UP000189704">
    <property type="component" value="Unplaced"/>
</dbReference>
<comment type="subcellular location">
    <subcellularLocation>
        <location evidence="1">Membrane</location>
        <topology evidence="1">Multi-pass membrane protein</topology>
    </subcellularLocation>
</comment>
<name>A0A3Q0ECT8_CARSF</name>
<proteinExistence type="inferred from homology"/>
<dbReference type="KEGG" id="csyr:103269392"/>
<dbReference type="PANTHER" id="PTHR16932:SF2">
    <property type="entry name" value="INTERFERON ALPHA-INDUCIBLE PROTEIN 27, MITOCHONDRIAL"/>
    <property type="match status" value="1"/>
</dbReference>
<comment type="similarity">
    <text evidence="2">Belongs to the IFI6/IFI27 family.</text>
</comment>
<keyword evidence="4 7" id="KW-1133">Transmembrane helix</keyword>
<dbReference type="OrthoDB" id="440424at2759"/>
<dbReference type="GO" id="GO:0001836">
    <property type="term" value="P:release of cytochrome c from mitochondria"/>
    <property type="evidence" value="ECO:0007669"/>
    <property type="project" value="TreeGrafter"/>
</dbReference>
<protein>
    <submittedName>
        <fullName evidence="9">Interferon alpha-inducible protein 27-like protein 2</fullName>
    </submittedName>
</protein>
<dbReference type="Pfam" id="PF06140">
    <property type="entry name" value="Ifi-6-16"/>
    <property type="match status" value="1"/>
</dbReference>
<dbReference type="GeneID" id="103269392"/>
<evidence type="ECO:0000256" key="4">
    <source>
        <dbReference type="ARBA" id="ARBA00022989"/>
    </source>
</evidence>
<keyword evidence="3 7" id="KW-0812">Transmembrane</keyword>
<evidence type="ECO:0000256" key="1">
    <source>
        <dbReference type="ARBA" id="ARBA00004141"/>
    </source>
</evidence>
<sequence>MGGVMCNGCYGGGGSSGSLKLKQSAAAAVGGALAVGAVPVALGALGVTGAGITASSMLAKMMSLAAIANRGGVAMGSLVATLQSVSAAVLSTSSNMLLCSMDSTFEAWLGNSTQLPPLLTEPRAEGDQPKENVLQAEPPKPPLGSEKHEE</sequence>
<dbReference type="RefSeq" id="XP_021572732.1">
    <property type="nucleotide sequence ID" value="XM_021717057.1"/>
</dbReference>
<evidence type="ECO:0000256" key="6">
    <source>
        <dbReference type="SAM" id="MobiDB-lite"/>
    </source>
</evidence>
<keyword evidence="5 7" id="KW-0472">Membrane</keyword>
<organism evidence="8 9">
    <name type="scientific">Carlito syrichta</name>
    <name type="common">Philippine tarsier</name>
    <name type="synonym">Tarsius syrichta</name>
    <dbReference type="NCBI Taxonomy" id="1868482"/>
    <lineage>
        <taxon>Eukaryota</taxon>
        <taxon>Metazoa</taxon>
        <taxon>Chordata</taxon>
        <taxon>Craniata</taxon>
        <taxon>Vertebrata</taxon>
        <taxon>Euteleostomi</taxon>
        <taxon>Mammalia</taxon>
        <taxon>Eutheria</taxon>
        <taxon>Euarchontoglires</taxon>
        <taxon>Primates</taxon>
        <taxon>Haplorrhini</taxon>
        <taxon>Tarsiiformes</taxon>
        <taxon>Tarsiidae</taxon>
        <taxon>Carlito</taxon>
    </lineage>
</organism>
<evidence type="ECO:0000313" key="9">
    <source>
        <dbReference type="RefSeq" id="XP_021572732.1"/>
    </source>
</evidence>
<feature type="region of interest" description="Disordered" evidence="6">
    <location>
        <begin position="114"/>
        <end position="150"/>
    </location>
</feature>
<evidence type="ECO:0000256" key="3">
    <source>
        <dbReference type="ARBA" id="ARBA00022692"/>
    </source>
</evidence>
<evidence type="ECO:0000256" key="5">
    <source>
        <dbReference type="ARBA" id="ARBA00023136"/>
    </source>
</evidence>
<keyword evidence="8" id="KW-1185">Reference proteome</keyword>
<gene>
    <name evidence="9" type="primary">LOC103269392</name>
</gene>
<dbReference type="PANTHER" id="PTHR16932">
    <property type="entry name" value="INTERFERON ALPHA-INDUCIBLE PROTEIN 27"/>
    <property type="match status" value="1"/>
</dbReference>
<accession>A0A3Q0ECT8</accession>
<evidence type="ECO:0000256" key="7">
    <source>
        <dbReference type="SAM" id="Phobius"/>
    </source>
</evidence>
<feature type="transmembrane region" description="Helical" evidence="7">
    <location>
        <begin position="25"/>
        <end position="52"/>
    </location>
</feature>
<evidence type="ECO:0000313" key="8">
    <source>
        <dbReference type="Proteomes" id="UP000189704"/>
    </source>
</evidence>
<dbReference type="InterPro" id="IPR009311">
    <property type="entry name" value="IFI6/IFI27-like"/>
</dbReference>